<dbReference type="EMBL" id="JACVVK020000021">
    <property type="protein sequence ID" value="KAK7503325.1"/>
    <property type="molecule type" value="Genomic_DNA"/>
</dbReference>
<feature type="compositionally biased region" description="Polar residues" evidence="1">
    <location>
        <begin position="174"/>
        <end position="193"/>
    </location>
</feature>
<proteinExistence type="predicted"/>
<feature type="non-terminal residue" evidence="2">
    <location>
        <position position="1"/>
    </location>
</feature>
<feature type="region of interest" description="Disordered" evidence="1">
    <location>
        <begin position="137"/>
        <end position="198"/>
    </location>
</feature>
<dbReference type="AlphaFoldDB" id="A0ABD0LVY4"/>
<reference evidence="2 3" key="1">
    <citation type="journal article" date="2023" name="Sci. Data">
        <title>Genome assembly of the Korean intertidal mud-creeper Batillaria attramentaria.</title>
        <authorList>
            <person name="Patra A.K."/>
            <person name="Ho P.T."/>
            <person name="Jun S."/>
            <person name="Lee S.J."/>
            <person name="Kim Y."/>
            <person name="Won Y.J."/>
        </authorList>
    </citation>
    <scope>NUCLEOTIDE SEQUENCE [LARGE SCALE GENOMIC DNA]</scope>
    <source>
        <strain evidence="2">Wonlab-2016</strain>
    </source>
</reference>
<comment type="caution">
    <text evidence="2">The sequence shown here is derived from an EMBL/GenBank/DDBJ whole genome shotgun (WGS) entry which is preliminary data.</text>
</comment>
<evidence type="ECO:0008006" key="4">
    <source>
        <dbReference type="Google" id="ProtNLM"/>
    </source>
</evidence>
<keyword evidence="3" id="KW-1185">Reference proteome</keyword>
<sequence length="218" mass="22971">FSGKAALCGDGTAQSETVEFVFADGETPGYGRHICSCDVISARGNAVAMTISVNLTYRQSCPGLRLKFNSSATQAVQCRSGSRGVQQASFALPPLMLTSFGVRLDLDVSPRPIIMSVSLRATSTFTFKCGDAYPAAESTTAPPHTMTAPNLTTSAPPTTTRTTASTKARSSPTDQSVMTSPMMSPTLSTQERNGSCDRNETMGFFNEGYDSDTTGNAS</sequence>
<accession>A0ABD0LVY4</accession>
<evidence type="ECO:0000313" key="3">
    <source>
        <dbReference type="Proteomes" id="UP001519460"/>
    </source>
</evidence>
<organism evidence="2 3">
    <name type="scientific">Batillaria attramentaria</name>
    <dbReference type="NCBI Taxonomy" id="370345"/>
    <lineage>
        <taxon>Eukaryota</taxon>
        <taxon>Metazoa</taxon>
        <taxon>Spiralia</taxon>
        <taxon>Lophotrochozoa</taxon>
        <taxon>Mollusca</taxon>
        <taxon>Gastropoda</taxon>
        <taxon>Caenogastropoda</taxon>
        <taxon>Sorbeoconcha</taxon>
        <taxon>Cerithioidea</taxon>
        <taxon>Batillariidae</taxon>
        <taxon>Batillaria</taxon>
    </lineage>
</organism>
<feature type="non-terminal residue" evidence="2">
    <location>
        <position position="218"/>
    </location>
</feature>
<evidence type="ECO:0000256" key="1">
    <source>
        <dbReference type="SAM" id="MobiDB-lite"/>
    </source>
</evidence>
<gene>
    <name evidence="2" type="ORF">BaRGS_00005590</name>
</gene>
<feature type="compositionally biased region" description="Low complexity" evidence="1">
    <location>
        <begin position="147"/>
        <end position="173"/>
    </location>
</feature>
<name>A0ABD0LVY4_9CAEN</name>
<evidence type="ECO:0000313" key="2">
    <source>
        <dbReference type="EMBL" id="KAK7503325.1"/>
    </source>
</evidence>
<dbReference type="Proteomes" id="UP001519460">
    <property type="component" value="Unassembled WGS sequence"/>
</dbReference>
<protein>
    <recommendedName>
        <fullName evidence="4">CUB domain-containing protein</fullName>
    </recommendedName>
</protein>